<evidence type="ECO:0000256" key="2">
    <source>
        <dbReference type="ARBA" id="ARBA00022525"/>
    </source>
</evidence>
<feature type="region of interest" description="Disordered" evidence="6">
    <location>
        <begin position="328"/>
        <end position="357"/>
    </location>
</feature>
<dbReference type="SMART" id="SM00209">
    <property type="entry name" value="TSP1"/>
    <property type="match status" value="8"/>
</dbReference>
<keyword evidence="10" id="KW-1185">Reference proteome</keyword>
<dbReference type="OrthoDB" id="5948003at2759"/>
<evidence type="ECO:0000313" key="10">
    <source>
        <dbReference type="Proteomes" id="UP000015104"/>
    </source>
</evidence>
<sequence length="1171" mass="130134">MISTCKLDPNYKTTFLSLLFILSQLIVTSKASSSIKDKGGGNEDGDDFLKIIRKQDSSLINSFNDNPFHLYIPSYKISSSLKSNIHSNQSQQLTSPTSVFEPTVYHLVVNLNQRNLDNRFLNLVGPLSSHISQSICVQVGQSLPVDIGLCDDHQVDYPKPDLNQCDDVKCPPSWIIENWSQCSVTCGTGYQYRSIFCIQKKTNHSLVQTPDYLCPSPEPPKERLCNINPCPEWFVEPWSKCSVTCGNGHQYRKVTCREVTGEISDQCNNSTKPKTKRSCALPACSRATLKTDSLDNNVDENNLHSVGNRLGDDDDGLMTYRLTASKLSTHETNSDPGNGYKSSTTSTSISPWDKDSSQPKFFPEEWGSCTGICGTGIRQRKVHCKIMMDFSKILSIVPDDECIGDKPVETEECKLLPCPDSDGIENDNLDSAKAGISEALISSLSSPSTSSKFGSYSWKTFGFTECSASCLGGTQEEVIECVRDYDQMVVQPYLCNIDDKPDSITKTCNDHPCPPRWNISDFGPCSKPCGVGIQTREVNCIHEVTRGSENTLIVPDDRCNEPKPIEERVCNEAECPKLVEQTIDKPDRWSYDKCKGKHCPAEVKPIKSGRKCKKDSRNGSSLSSGTGKCNKKKSANCKSGKCKSQSGADENNNVDHVYGKPFIQTLSDKKVSLKVGGTAVIYEGTTLKVRCPRRKDSSGMLPEIYWTKNDLPIDLDNDDDRVSITRLGALKIHKIKLSDAGNYACSHGSTKLSMTVQVITPKLTSTTSPVDGESFQYATINKDEINKVDEDNILTGKIKPEPPYEVTQEMEKSSLHKLSSYFKNRANNNNNQRSNGQDADKVDLDGGSNFIEPRGIYFADQQSNYLSNNNIKETEARSRKARKPSSDEPLNSWDSSTVRPSSIQSSAFESRTLLKKFLSPGNSSFNEDTIYGSTSFRPDDDNSQSTELAEGKLEWFVSSWSNCSQPCGGLGVQIRARKCLIKFKDSSKATHDDHCIKKGLDEPEIIKSCYSSCPKWKIEPWGKCSNCVEFDVAKQSRSVTCVRHDQTLPNSECDKSTYPATSQTCTNIDCRPMWSTEDWKMCSGVCGKNGTQTRSVKCVWLSDQVSEAKGCDESKKPITVRKCNVNCDNKQSDCQNSSFLCQYAKPDSCAHPTFMISCCKSCRYFDFIKTK</sequence>
<dbReference type="Gene3D" id="2.20.100.10">
    <property type="entry name" value="Thrombospondin type-1 (TSP1) repeat"/>
    <property type="match status" value="7"/>
</dbReference>
<dbReference type="GO" id="GO:0005576">
    <property type="term" value="C:extracellular region"/>
    <property type="evidence" value="ECO:0007669"/>
    <property type="project" value="UniProtKB-SubCell"/>
</dbReference>
<keyword evidence="3 7" id="KW-0732">Signal</keyword>
<dbReference type="InterPro" id="IPR050439">
    <property type="entry name" value="ADAMTS_ADAMTS-like"/>
</dbReference>
<reference evidence="10" key="1">
    <citation type="submission" date="2011-08" db="EMBL/GenBank/DDBJ databases">
        <authorList>
            <person name="Rombauts S."/>
        </authorList>
    </citation>
    <scope>NUCLEOTIDE SEQUENCE</scope>
    <source>
        <strain evidence="10">London</strain>
    </source>
</reference>
<dbReference type="PANTHER" id="PTHR13723:SF281">
    <property type="entry name" value="PAPILIN"/>
    <property type="match status" value="1"/>
</dbReference>
<organism evidence="9 10">
    <name type="scientific">Tetranychus urticae</name>
    <name type="common">Two-spotted spider mite</name>
    <dbReference type="NCBI Taxonomy" id="32264"/>
    <lineage>
        <taxon>Eukaryota</taxon>
        <taxon>Metazoa</taxon>
        <taxon>Ecdysozoa</taxon>
        <taxon>Arthropoda</taxon>
        <taxon>Chelicerata</taxon>
        <taxon>Arachnida</taxon>
        <taxon>Acari</taxon>
        <taxon>Acariformes</taxon>
        <taxon>Trombidiformes</taxon>
        <taxon>Prostigmata</taxon>
        <taxon>Eleutherengona</taxon>
        <taxon>Raphignathae</taxon>
        <taxon>Tetranychoidea</taxon>
        <taxon>Tetranychidae</taxon>
        <taxon>Tetranychus</taxon>
    </lineage>
</organism>
<feature type="domain" description="Ig-like" evidence="8">
    <location>
        <begin position="661"/>
        <end position="755"/>
    </location>
</feature>
<dbReference type="Proteomes" id="UP000015104">
    <property type="component" value="Unassembled WGS sequence"/>
</dbReference>
<keyword evidence="4" id="KW-0677">Repeat</keyword>
<dbReference type="Gene3D" id="2.60.40.10">
    <property type="entry name" value="Immunoglobulins"/>
    <property type="match status" value="1"/>
</dbReference>
<protein>
    <recommendedName>
        <fullName evidence="8">Ig-like domain-containing protein</fullName>
    </recommendedName>
</protein>
<feature type="region of interest" description="Disordered" evidence="6">
    <location>
        <begin position="609"/>
        <end position="654"/>
    </location>
</feature>
<dbReference type="FunFam" id="2.20.100.10:FF:000005">
    <property type="entry name" value="ADAM metallopeptidase with thrombospondin type 1 motif 9"/>
    <property type="match status" value="1"/>
</dbReference>
<evidence type="ECO:0000256" key="4">
    <source>
        <dbReference type="ARBA" id="ARBA00022737"/>
    </source>
</evidence>
<dbReference type="InterPro" id="IPR036179">
    <property type="entry name" value="Ig-like_dom_sf"/>
</dbReference>
<dbReference type="InterPro" id="IPR000884">
    <property type="entry name" value="TSP1_rpt"/>
</dbReference>
<dbReference type="AlphaFoldDB" id="T1KRD8"/>
<dbReference type="PROSITE" id="PS50835">
    <property type="entry name" value="IG_LIKE"/>
    <property type="match status" value="1"/>
</dbReference>
<evidence type="ECO:0000256" key="1">
    <source>
        <dbReference type="ARBA" id="ARBA00004613"/>
    </source>
</evidence>
<name>T1KRD8_TETUR</name>
<feature type="region of interest" description="Disordered" evidence="6">
    <location>
        <begin position="868"/>
        <end position="901"/>
    </location>
</feature>
<accession>T1KRD8</accession>
<evidence type="ECO:0000259" key="8">
    <source>
        <dbReference type="PROSITE" id="PS50835"/>
    </source>
</evidence>
<dbReference type="OMA" id="ECDANTK"/>
<keyword evidence="5" id="KW-1015">Disulfide bond</keyword>
<dbReference type="PROSITE" id="PS50092">
    <property type="entry name" value="TSP1"/>
    <property type="match status" value="6"/>
</dbReference>
<comment type="subcellular location">
    <subcellularLocation>
        <location evidence="1">Secreted</location>
    </subcellularLocation>
</comment>
<dbReference type="FunFam" id="2.20.100.10:FF:000009">
    <property type="entry name" value="ADAMTS-like protein 3 isoform A"/>
    <property type="match status" value="1"/>
</dbReference>
<dbReference type="Pfam" id="PF19030">
    <property type="entry name" value="TSP1_ADAMTS"/>
    <property type="match status" value="7"/>
</dbReference>
<dbReference type="PANTHER" id="PTHR13723">
    <property type="entry name" value="ADAMTS A DISINTEGRIN AND METALLOPROTEASE WITH THROMBOSPONDIN MOTIFS PROTEASE"/>
    <property type="match status" value="1"/>
</dbReference>
<dbReference type="InterPro" id="IPR036383">
    <property type="entry name" value="TSP1_rpt_sf"/>
</dbReference>
<feature type="region of interest" description="Disordered" evidence="6">
    <location>
        <begin position="793"/>
        <end position="812"/>
    </location>
</feature>
<evidence type="ECO:0000256" key="3">
    <source>
        <dbReference type="ARBA" id="ARBA00022729"/>
    </source>
</evidence>
<feature type="region of interest" description="Disordered" evidence="6">
    <location>
        <begin position="825"/>
        <end position="846"/>
    </location>
</feature>
<dbReference type="HOGENOM" id="CLU_004623_0_0_1"/>
<dbReference type="STRING" id="32264.T1KRD8"/>
<dbReference type="SUPFAM" id="SSF48726">
    <property type="entry name" value="Immunoglobulin"/>
    <property type="match status" value="1"/>
</dbReference>
<dbReference type="SUPFAM" id="SSF82895">
    <property type="entry name" value="TSP-1 type 1 repeat"/>
    <property type="match status" value="6"/>
</dbReference>
<dbReference type="KEGG" id="tut:107366445"/>
<feature type="compositionally biased region" description="Low complexity" evidence="6">
    <location>
        <begin position="825"/>
        <end position="835"/>
    </location>
</feature>
<evidence type="ECO:0000313" key="9">
    <source>
        <dbReference type="EnsemblMetazoa" id="tetur18g03180.1"/>
    </source>
</evidence>
<evidence type="ECO:0000256" key="7">
    <source>
        <dbReference type="SAM" id="SignalP"/>
    </source>
</evidence>
<dbReference type="InterPro" id="IPR013783">
    <property type="entry name" value="Ig-like_fold"/>
</dbReference>
<dbReference type="EnsemblMetazoa" id="tetur18g03180.1">
    <property type="protein sequence ID" value="tetur18g03180.1"/>
    <property type="gene ID" value="tetur18g03180"/>
</dbReference>
<dbReference type="eggNOG" id="KOG3538">
    <property type="taxonomic scope" value="Eukaryota"/>
</dbReference>
<dbReference type="EMBL" id="CAEY01000389">
    <property type="status" value="NOT_ANNOTATED_CDS"/>
    <property type="molecule type" value="Genomic_DNA"/>
</dbReference>
<gene>
    <name evidence="9" type="primary">107366445</name>
</gene>
<feature type="compositionally biased region" description="Polar residues" evidence="6">
    <location>
        <begin position="888"/>
        <end position="901"/>
    </location>
</feature>
<evidence type="ECO:0000256" key="6">
    <source>
        <dbReference type="SAM" id="MobiDB-lite"/>
    </source>
</evidence>
<reference evidence="9" key="2">
    <citation type="submission" date="2015-06" db="UniProtKB">
        <authorList>
            <consortium name="EnsemblMetazoa"/>
        </authorList>
    </citation>
    <scope>IDENTIFICATION</scope>
</reference>
<feature type="compositionally biased region" description="Polar residues" evidence="6">
    <location>
        <begin position="334"/>
        <end position="350"/>
    </location>
</feature>
<proteinExistence type="predicted"/>
<dbReference type="InterPro" id="IPR007110">
    <property type="entry name" value="Ig-like_dom"/>
</dbReference>
<evidence type="ECO:0000256" key="5">
    <source>
        <dbReference type="ARBA" id="ARBA00023157"/>
    </source>
</evidence>
<keyword evidence="2" id="KW-0964">Secreted</keyword>
<feature type="signal peptide" evidence="7">
    <location>
        <begin position="1"/>
        <end position="31"/>
    </location>
</feature>
<feature type="chain" id="PRO_5007729045" description="Ig-like domain-containing protein" evidence="7">
    <location>
        <begin position="32"/>
        <end position="1171"/>
    </location>
</feature>